<organism evidence="1">
    <name type="scientific">marine metagenome</name>
    <dbReference type="NCBI Taxonomy" id="408172"/>
    <lineage>
        <taxon>unclassified sequences</taxon>
        <taxon>metagenomes</taxon>
        <taxon>ecological metagenomes</taxon>
    </lineage>
</organism>
<evidence type="ECO:0000313" key="1">
    <source>
        <dbReference type="EMBL" id="SVC58089.1"/>
    </source>
</evidence>
<accession>A0A382NAB1</accession>
<proteinExistence type="predicted"/>
<name>A0A382NAB1_9ZZZZ</name>
<dbReference type="EMBL" id="UINC01099088">
    <property type="protein sequence ID" value="SVC58089.1"/>
    <property type="molecule type" value="Genomic_DNA"/>
</dbReference>
<feature type="non-terminal residue" evidence="1">
    <location>
        <position position="89"/>
    </location>
</feature>
<gene>
    <name evidence="1" type="ORF">METZ01_LOCUS310943</name>
</gene>
<protein>
    <submittedName>
        <fullName evidence="1">Uncharacterized protein</fullName>
    </submittedName>
</protein>
<dbReference type="AlphaFoldDB" id="A0A382NAB1"/>
<sequence>MRKKIIIKCKNILNKFFKSKLDTLLLDITKNNTGIEIGGPSISIGKLIYENTKTIDNVIFSEKTIWSKNEDYKYRYHKNKTGKIIINEG</sequence>
<reference evidence="1" key="1">
    <citation type="submission" date="2018-05" db="EMBL/GenBank/DDBJ databases">
        <authorList>
            <person name="Lanie J.A."/>
            <person name="Ng W.-L."/>
            <person name="Kazmierczak K.M."/>
            <person name="Andrzejewski T.M."/>
            <person name="Davidsen T.M."/>
            <person name="Wayne K.J."/>
            <person name="Tettelin H."/>
            <person name="Glass J.I."/>
            <person name="Rusch D."/>
            <person name="Podicherti R."/>
            <person name="Tsui H.-C.T."/>
            <person name="Winkler M.E."/>
        </authorList>
    </citation>
    <scope>NUCLEOTIDE SEQUENCE</scope>
</reference>